<dbReference type="AlphaFoldDB" id="A0A3P6A3D1"/>
<protein>
    <recommendedName>
        <fullName evidence="5">Gamma-glutamyl transferase</fullName>
    </recommendedName>
</protein>
<feature type="binding site" evidence="2">
    <location>
        <begin position="333"/>
        <end position="334"/>
    </location>
    <ligand>
        <name>L-glutamate</name>
        <dbReference type="ChEBI" id="CHEBI:29985"/>
    </ligand>
</feature>
<dbReference type="InterPro" id="IPR029055">
    <property type="entry name" value="Ntn_hydrolases_N"/>
</dbReference>
<dbReference type="Pfam" id="PF01019">
    <property type="entry name" value="G_glu_transpept"/>
    <property type="match status" value="1"/>
</dbReference>
<evidence type="ECO:0000256" key="2">
    <source>
        <dbReference type="PIRSR" id="PIRSR600101-2"/>
    </source>
</evidence>
<feature type="active site" description="Nucleophile" evidence="1">
    <location>
        <position position="263"/>
    </location>
</feature>
<dbReference type="Gene3D" id="3.60.20.40">
    <property type="match status" value="1"/>
</dbReference>
<evidence type="ECO:0008006" key="5">
    <source>
        <dbReference type="Google" id="ProtNLM"/>
    </source>
</evidence>
<keyword evidence="3" id="KW-0472">Membrane</keyword>
<dbReference type="InterPro" id="IPR000101">
    <property type="entry name" value="GGT_peptidase"/>
</dbReference>
<keyword evidence="3" id="KW-1133">Transmembrane helix</keyword>
<gene>
    <name evidence="4" type="ORF">BRAA03T14943Z</name>
</gene>
<feature type="binding site" evidence="2">
    <location>
        <position position="355"/>
    </location>
    <ligand>
        <name>L-glutamate</name>
        <dbReference type="ChEBI" id="CHEBI:29985"/>
    </ligand>
</feature>
<dbReference type="EMBL" id="LR031572">
    <property type="protein sequence ID" value="VDC83725.1"/>
    <property type="molecule type" value="Genomic_DNA"/>
</dbReference>
<feature type="binding site" evidence="2">
    <location>
        <begin position="281"/>
        <end position="283"/>
    </location>
    <ligand>
        <name>L-glutamate</name>
        <dbReference type="ChEBI" id="CHEBI:29985"/>
    </ligand>
</feature>
<evidence type="ECO:0000256" key="3">
    <source>
        <dbReference type="SAM" id="Phobius"/>
    </source>
</evidence>
<reference evidence="4" key="1">
    <citation type="submission" date="2018-11" db="EMBL/GenBank/DDBJ databases">
        <authorList>
            <consortium name="Genoscope - CEA"/>
            <person name="William W."/>
        </authorList>
    </citation>
    <scope>NUCLEOTIDE SEQUENCE</scope>
</reference>
<dbReference type="PRINTS" id="PR01210">
    <property type="entry name" value="GGTRANSPTASE"/>
</dbReference>
<keyword evidence="3" id="KW-0812">Transmembrane</keyword>
<dbReference type="InterPro" id="IPR043137">
    <property type="entry name" value="GGT_ssub_C"/>
</dbReference>
<dbReference type="GO" id="GO:0006751">
    <property type="term" value="P:glutathione catabolic process"/>
    <property type="evidence" value="ECO:0007669"/>
    <property type="project" value="InterPro"/>
</dbReference>
<dbReference type="Gene3D" id="1.10.246.130">
    <property type="match status" value="1"/>
</dbReference>
<dbReference type="FunFam" id="1.10.246.130:FF:000001">
    <property type="entry name" value="Gamma-glutamyltransferase 5 isoform 1"/>
    <property type="match status" value="1"/>
</dbReference>
<feature type="binding site" evidence="2">
    <location>
        <position position="305"/>
    </location>
    <ligand>
        <name>L-glutamate</name>
        <dbReference type="ChEBI" id="CHEBI:29985"/>
    </ligand>
</feature>
<accession>A0A3P6A3D1</accession>
<feature type="transmembrane region" description="Helical" evidence="3">
    <location>
        <begin position="424"/>
        <end position="443"/>
    </location>
</feature>
<dbReference type="SUPFAM" id="SSF56235">
    <property type="entry name" value="N-terminal nucleophile aminohydrolases (Ntn hydrolases)"/>
    <property type="match status" value="1"/>
</dbReference>
<dbReference type="PANTHER" id="PTHR11686:SF59">
    <property type="entry name" value="GLUTATHIONE HYDROLASE"/>
    <property type="match status" value="1"/>
</dbReference>
<organism evidence="4">
    <name type="scientific">Brassica campestris</name>
    <name type="common">Field mustard</name>
    <dbReference type="NCBI Taxonomy" id="3711"/>
    <lineage>
        <taxon>Eukaryota</taxon>
        <taxon>Viridiplantae</taxon>
        <taxon>Streptophyta</taxon>
        <taxon>Embryophyta</taxon>
        <taxon>Tracheophyta</taxon>
        <taxon>Spermatophyta</taxon>
        <taxon>Magnoliopsida</taxon>
        <taxon>eudicotyledons</taxon>
        <taxon>Gunneridae</taxon>
        <taxon>Pentapetalae</taxon>
        <taxon>rosids</taxon>
        <taxon>malvids</taxon>
        <taxon>Brassicales</taxon>
        <taxon>Brassicaceae</taxon>
        <taxon>Brassiceae</taxon>
        <taxon>Brassica</taxon>
    </lineage>
</organism>
<dbReference type="InterPro" id="IPR043138">
    <property type="entry name" value="GGT_lsub"/>
</dbReference>
<evidence type="ECO:0000256" key="1">
    <source>
        <dbReference type="PIRSR" id="PIRSR600101-1"/>
    </source>
</evidence>
<name>A0A3P6A3D1_BRACM</name>
<sequence>MFENREAERIVGPLSIAVPGEIAGLYKAWETHGRVPWKLLVEPSIKLARDGFQVGSHLDFALSKNEAMIKNDIGLKSVFTNKGELLKKGDICYNTKLAATLEAVAEKCMKAFYEEDVAEKLVNDVREAGGIDLAHIITVTMKDLQSYEVKVSDVMGYKIHGMWPPACGTTGFAMMMNVLERYMKAKATDENLGLHRIIEVMKHMLAARMDLGDPAFVDGIANVVDNLLSKSYAETIQKRVSDNTTFQPEYYLNKYNQLEDQGTTHFCVVDKDRNAVSMTTTVNYAFGSGFMSPSTGIILNGQMEDFAIPTLVSSYSLPPAPTNYIAPKKRALSSMMPLIITQDNELVGVIGASGGPYIFPAVIQVFLNHFIFKMSPLEAVQRPRVYPKLKPNTVLYEDMTVYNGDHIKLTEETREFLKGRGHELVVTSVGGIVQVWLSVTFLFEMLKWMKKLGTYFQK</sequence>
<proteinExistence type="predicted"/>
<dbReference type="GO" id="GO:0036374">
    <property type="term" value="F:glutathione hydrolase activity"/>
    <property type="evidence" value="ECO:0007669"/>
    <property type="project" value="InterPro"/>
</dbReference>
<dbReference type="PANTHER" id="PTHR11686">
    <property type="entry name" value="GAMMA GLUTAMYL TRANSPEPTIDASE"/>
    <property type="match status" value="1"/>
</dbReference>
<evidence type="ECO:0000313" key="4">
    <source>
        <dbReference type="EMBL" id="VDC83725.1"/>
    </source>
</evidence>